<dbReference type="SMART" id="SM00260">
    <property type="entry name" value="CheW"/>
    <property type="match status" value="1"/>
</dbReference>
<dbReference type="GO" id="GO:0006935">
    <property type="term" value="P:chemotaxis"/>
    <property type="evidence" value="ECO:0007669"/>
    <property type="project" value="InterPro"/>
</dbReference>
<dbReference type="SMART" id="SM00073">
    <property type="entry name" value="HPT"/>
    <property type="match status" value="1"/>
</dbReference>
<dbReference type="Gene3D" id="3.30.565.10">
    <property type="entry name" value="Histidine kinase-like ATPase, C-terminal domain"/>
    <property type="match status" value="1"/>
</dbReference>
<dbReference type="InterPro" id="IPR036890">
    <property type="entry name" value="HATPase_C_sf"/>
</dbReference>
<keyword evidence="6" id="KW-0902">Two-component regulatory system</keyword>
<keyword evidence="3 7" id="KW-0597">Phosphoprotein</keyword>
<dbReference type="Gene3D" id="1.20.120.160">
    <property type="entry name" value="HPT domain"/>
    <property type="match status" value="1"/>
</dbReference>
<evidence type="ECO:0000256" key="4">
    <source>
        <dbReference type="ARBA" id="ARBA00022679"/>
    </source>
</evidence>
<dbReference type="PROSITE" id="PS50894">
    <property type="entry name" value="HPT"/>
    <property type="match status" value="1"/>
</dbReference>
<keyword evidence="4" id="KW-0808">Transferase</keyword>
<dbReference type="Proteomes" id="UP000271624">
    <property type="component" value="Unassembled WGS sequence"/>
</dbReference>
<comment type="catalytic activity">
    <reaction evidence="1">
        <text>ATP + protein L-histidine = ADP + protein N-phospho-L-histidine.</text>
        <dbReference type="EC" id="2.7.13.3"/>
    </reaction>
</comment>
<dbReference type="SMART" id="SM01231">
    <property type="entry name" value="H-kinase_dim"/>
    <property type="match status" value="1"/>
</dbReference>
<dbReference type="InterPro" id="IPR002545">
    <property type="entry name" value="CheW-lke_dom"/>
</dbReference>
<evidence type="ECO:0000259" key="10">
    <source>
        <dbReference type="PROSITE" id="PS50851"/>
    </source>
</evidence>
<dbReference type="EMBL" id="RSCL01000021">
    <property type="protein sequence ID" value="RUT01067.1"/>
    <property type="molecule type" value="Genomic_DNA"/>
</dbReference>
<evidence type="ECO:0000259" key="11">
    <source>
        <dbReference type="PROSITE" id="PS50894"/>
    </source>
</evidence>
<dbReference type="InterPro" id="IPR008207">
    <property type="entry name" value="Sig_transdc_His_kin_Hpt_dom"/>
</dbReference>
<dbReference type="PROSITE" id="PS50851">
    <property type="entry name" value="CHEW"/>
    <property type="match status" value="1"/>
</dbReference>
<dbReference type="Pfam" id="PF02518">
    <property type="entry name" value="HATPase_c"/>
    <property type="match status" value="1"/>
</dbReference>
<evidence type="ECO:0000313" key="12">
    <source>
        <dbReference type="EMBL" id="RUT01067.1"/>
    </source>
</evidence>
<dbReference type="InterPro" id="IPR051315">
    <property type="entry name" value="Bact_Chemotaxis_CheA"/>
</dbReference>
<dbReference type="GO" id="GO:0005737">
    <property type="term" value="C:cytoplasm"/>
    <property type="evidence" value="ECO:0007669"/>
    <property type="project" value="InterPro"/>
</dbReference>
<dbReference type="EC" id="2.7.13.3" evidence="2"/>
<reference evidence="12" key="1">
    <citation type="submission" date="2018-12" db="EMBL/GenBank/DDBJ databases">
        <authorList>
            <person name="Will S."/>
            <person name="Neumann-Schaal M."/>
            <person name="Henke P."/>
        </authorList>
    </citation>
    <scope>NUCLEOTIDE SEQUENCE</scope>
    <source>
        <strain evidence="12">PCC 7102</strain>
    </source>
</reference>
<reference evidence="12" key="2">
    <citation type="journal article" date="2019" name="Genome Biol. Evol.">
        <title>Day and night: Metabolic profiles and evolutionary relationships of six axenic non-marine cyanobacteria.</title>
        <authorList>
            <person name="Will S.E."/>
            <person name="Henke P."/>
            <person name="Boedeker C."/>
            <person name="Huang S."/>
            <person name="Brinkmann H."/>
            <person name="Rohde M."/>
            <person name="Jarek M."/>
            <person name="Friedl T."/>
            <person name="Seufert S."/>
            <person name="Schumacher M."/>
            <person name="Overmann J."/>
            <person name="Neumann-Schaal M."/>
            <person name="Petersen J."/>
        </authorList>
    </citation>
    <scope>NUCLEOTIDE SEQUENCE [LARGE SCALE GENOMIC DNA]</scope>
    <source>
        <strain evidence="12">PCC 7102</strain>
    </source>
</reference>
<dbReference type="PRINTS" id="PR00344">
    <property type="entry name" value="BCTRLSENSOR"/>
</dbReference>
<gene>
    <name evidence="12" type="ORF">DSM106972_070730</name>
</gene>
<dbReference type="RefSeq" id="WP_127085196.1">
    <property type="nucleotide sequence ID" value="NZ_RSCL01000021.1"/>
</dbReference>
<evidence type="ECO:0000256" key="3">
    <source>
        <dbReference type="ARBA" id="ARBA00022553"/>
    </source>
</evidence>
<dbReference type="Pfam" id="PF01584">
    <property type="entry name" value="CheW"/>
    <property type="match status" value="2"/>
</dbReference>
<dbReference type="PANTHER" id="PTHR43395:SF1">
    <property type="entry name" value="CHEMOTAXIS PROTEIN CHEA"/>
    <property type="match status" value="1"/>
</dbReference>
<dbReference type="SUPFAM" id="SSF47384">
    <property type="entry name" value="Homodimeric domain of signal transducing histidine kinase"/>
    <property type="match status" value="1"/>
</dbReference>
<dbReference type="PANTHER" id="PTHR43395">
    <property type="entry name" value="SENSOR HISTIDINE KINASE CHEA"/>
    <property type="match status" value="1"/>
</dbReference>
<evidence type="ECO:0000313" key="13">
    <source>
        <dbReference type="Proteomes" id="UP000271624"/>
    </source>
</evidence>
<dbReference type="GO" id="GO:0000155">
    <property type="term" value="F:phosphorelay sensor kinase activity"/>
    <property type="evidence" value="ECO:0007669"/>
    <property type="project" value="InterPro"/>
</dbReference>
<dbReference type="OrthoDB" id="2079555at2"/>
<proteinExistence type="predicted"/>
<dbReference type="Gene3D" id="2.30.30.40">
    <property type="entry name" value="SH3 Domains"/>
    <property type="match status" value="1"/>
</dbReference>
<dbReference type="Pfam" id="PF01627">
    <property type="entry name" value="Hpt"/>
    <property type="match status" value="1"/>
</dbReference>
<dbReference type="Gene3D" id="2.40.50.180">
    <property type="entry name" value="CheA-289, Domain 4"/>
    <property type="match status" value="1"/>
</dbReference>
<dbReference type="Gene3D" id="1.10.287.560">
    <property type="entry name" value="Histidine kinase CheA-like, homodimeric domain"/>
    <property type="match status" value="1"/>
</dbReference>
<dbReference type="InterPro" id="IPR036097">
    <property type="entry name" value="HisK_dim/P_sf"/>
</dbReference>
<dbReference type="FunFam" id="3.30.565.10:FF:000016">
    <property type="entry name" value="Chemotaxis protein CheA, putative"/>
    <property type="match status" value="1"/>
</dbReference>
<feature type="coiled-coil region" evidence="8">
    <location>
        <begin position="13"/>
        <end position="40"/>
    </location>
</feature>
<dbReference type="InterPro" id="IPR004105">
    <property type="entry name" value="CheA-like_dim"/>
</dbReference>
<dbReference type="InterPro" id="IPR004358">
    <property type="entry name" value="Sig_transdc_His_kin-like_C"/>
</dbReference>
<name>A0A433V4P8_9CYAN</name>
<evidence type="ECO:0000256" key="2">
    <source>
        <dbReference type="ARBA" id="ARBA00012438"/>
    </source>
</evidence>
<organism evidence="12 13">
    <name type="scientific">Dulcicalothrix desertica PCC 7102</name>
    <dbReference type="NCBI Taxonomy" id="232991"/>
    <lineage>
        <taxon>Bacteria</taxon>
        <taxon>Bacillati</taxon>
        <taxon>Cyanobacteriota</taxon>
        <taxon>Cyanophyceae</taxon>
        <taxon>Nostocales</taxon>
        <taxon>Calotrichaceae</taxon>
        <taxon>Dulcicalothrix</taxon>
    </lineage>
</organism>
<dbReference type="Pfam" id="PF02895">
    <property type="entry name" value="H-kinase_dim"/>
    <property type="match status" value="1"/>
</dbReference>
<dbReference type="PROSITE" id="PS50109">
    <property type="entry name" value="HIS_KIN"/>
    <property type="match status" value="1"/>
</dbReference>
<keyword evidence="13" id="KW-1185">Reference proteome</keyword>
<dbReference type="InterPro" id="IPR005467">
    <property type="entry name" value="His_kinase_dom"/>
</dbReference>
<dbReference type="InterPro" id="IPR036061">
    <property type="entry name" value="CheW-like_dom_sf"/>
</dbReference>
<comment type="caution">
    <text evidence="12">The sequence shown here is derived from an EMBL/GenBank/DDBJ whole genome shotgun (WGS) entry which is preliminary data.</text>
</comment>
<dbReference type="SUPFAM" id="SSF55874">
    <property type="entry name" value="ATPase domain of HSP90 chaperone/DNA topoisomerase II/histidine kinase"/>
    <property type="match status" value="1"/>
</dbReference>
<evidence type="ECO:0000256" key="1">
    <source>
        <dbReference type="ARBA" id="ARBA00000085"/>
    </source>
</evidence>
<dbReference type="InterPro" id="IPR036641">
    <property type="entry name" value="HPT_dom_sf"/>
</dbReference>
<dbReference type="AlphaFoldDB" id="A0A433V4P8"/>
<feature type="domain" description="CheW-like" evidence="10">
    <location>
        <begin position="403"/>
        <end position="548"/>
    </location>
</feature>
<dbReference type="InterPro" id="IPR037006">
    <property type="entry name" value="CheA-like_homodim_sf"/>
</dbReference>
<evidence type="ECO:0000256" key="7">
    <source>
        <dbReference type="PROSITE-ProRule" id="PRU00110"/>
    </source>
</evidence>
<sequence length="703" mass="77772">MEYIDSDDIKAFLAESYENINQIENDIVDLEKALVSVDALSRIYRCLHTLKGNCGFLAFAKLERLAHAGESLLNQLRTGNLTINTEIATVLLQTIDSIRKILTSIEANNNEGSEDYSNLIQEINLLQSTTSIEATPVLETHPTSQVAPTPSTSETIRVDVDVLDKIMNLVGELILSRNQVLQFANHIDDIAFTKISQNLNVISSELQFVVMKTRLQPINIILQKLPRAVRDIEVASHKRVHLNIIGAETELDRSIIEFIKDPIMHIVRNCIDHGIETPSVRTSLGKPIEGKLYVLAFHEGGTVNIEVGDDGKGIEPELVLAKALELGLINSSQAQTKSEAEIINLIFLPGLSTSPQVTNLSGRGVGMDVVKTNIERVNGSIQVYSQPGQGTVFKIRIPLTLAIIGALIITANQQYFTIPQTNVQELVRLEGDAISERLDILYDIPVLRLRENILPLVYLNKVLGFNKNVPLSVLENIEIETIYIVVINIDEYHFGLVVDSIEDTEDIVVKPLGKQLKDVSIFTGATILGDGKIALIIDTIALAIQAGVTPQAQKRFNTTLIDDNEERVSVLLFEGVENARMGIFLTLANRLEEFDGKDIKIVGNQKVIQYNNEIISLIDLNEVFLGASKILPDSIIQVVVITFNYHNYGLIVNSIIDIVEEPLKIQGASTRPGVKMLATIQNEITEILDIEKVIALANPYLIK</sequence>
<dbReference type="SUPFAM" id="SSF50341">
    <property type="entry name" value="CheW-like"/>
    <property type="match status" value="2"/>
</dbReference>
<feature type="domain" description="Histidine kinase" evidence="9">
    <location>
        <begin position="151"/>
        <end position="401"/>
    </location>
</feature>
<accession>A0A433V4P8</accession>
<protein>
    <recommendedName>
        <fullName evidence="2">histidine kinase</fullName>
        <ecNumber evidence="2">2.7.13.3</ecNumber>
    </recommendedName>
</protein>
<evidence type="ECO:0000256" key="6">
    <source>
        <dbReference type="ARBA" id="ARBA00023012"/>
    </source>
</evidence>
<evidence type="ECO:0000256" key="8">
    <source>
        <dbReference type="SAM" id="Coils"/>
    </source>
</evidence>
<dbReference type="InterPro" id="IPR003594">
    <property type="entry name" value="HATPase_dom"/>
</dbReference>
<keyword evidence="8" id="KW-0175">Coiled coil</keyword>
<dbReference type="SMART" id="SM00387">
    <property type="entry name" value="HATPase_c"/>
    <property type="match status" value="1"/>
</dbReference>
<feature type="domain" description="HPt" evidence="11">
    <location>
        <begin position="1"/>
        <end position="105"/>
    </location>
</feature>
<dbReference type="SUPFAM" id="SSF47226">
    <property type="entry name" value="Histidine-containing phosphotransfer domain, HPT domain"/>
    <property type="match status" value="1"/>
</dbReference>
<dbReference type="CDD" id="cd00088">
    <property type="entry name" value="HPT"/>
    <property type="match status" value="1"/>
</dbReference>
<keyword evidence="5" id="KW-0418">Kinase</keyword>
<evidence type="ECO:0000259" key="9">
    <source>
        <dbReference type="PROSITE" id="PS50109"/>
    </source>
</evidence>
<feature type="modified residue" description="Phosphohistidine" evidence="7">
    <location>
        <position position="48"/>
    </location>
</feature>
<evidence type="ECO:0000256" key="5">
    <source>
        <dbReference type="ARBA" id="ARBA00022777"/>
    </source>
</evidence>